<dbReference type="OrthoDB" id="9805416at2"/>
<dbReference type="PANTHER" id="PTHR10996">
    <property type="entry name" value="2-HYDROXYACID DEHYDROGENASE-RELATED"/>
    <property type="match status" value="1"/>
</dbReference>
<proteinExistence type="inferred from homology"/>
<dbReference type="GO" id="GO:0030267">
    <property type="term" value="F:glyoxylate reductase (NADPH) activity"/>
    <property type="evidence" value="ECO:0007669"/>
    <property type="project" value="TreeGrafter"/>
</dbReference>
<dbReference type="PANTHER" id="PTHR10996:SF283">
    <property type="entry name" value="GLYOXYLATE_HYDROXYPYRUVATE REDUCTASE B"/>
    <property type="match status" value="1"/>
</dbReference>
<dbReference type="InterPro" id="IPR050223">
    <property type="entry name" value="D-isomer_2-hydroxyacid_DH"/>
</dbReference>
<evidence type="ECO:0000313" key="7">
    <source>
        <dbReference type="EMBL" id="KEZ78688.1"/>
    </source>
</evidence>
<dbReference type="InterPro" id="IPR006139">
    <property type="entry name" value="D-isomer_2_OHA_DH_cat_dom"/>
</dbReference>
<evidence type="ECO:0000256" key="1">
    <source>
        <dbReference type="ARBA" id="ARBA00005854"/>
    </source>
</evidence>
<dbReference type="Proteomes" id="UP000028302">
    <property type="component" value="Unassembled WGS sequence"/>
</dbReference>
<dbReference type="GO" id="GO:0005829">
    <property type="term" value="C:cytosol"/>
    <property type="evidence" value="ECO:0007669"/>
    <property type="project" value="TreeGrafter"/>
</dbReference>
<feature type="domain" description="D-isomer specific 2-hydroxyacid dehydrogenase catalytic" evidence="5">
    <location>
        <begin position="8"/>
        <end position="320"/>
    </location>
</feature>
<keyword evidence="7" id="KW-0670">Pyruvate</keyword>
<comment type="caution">
    <text evidence="7">The sequence shown here is derived from an EMBL/GenBank/DDBJ whole genome shotgun (WGS) entry which is preliminary data.</text>
</comment>
<name>A0A084IPQ4_SALHC</name>
<evidence type="ECO:0000256" key="3">
    <source>
        <dbReference type="ARBA" id="ARBA00023027"/>
    </source>
</evidence>
<evidence type="ECO:0000256" key="2">
    <source>
        <dbReference type="ARBA" id="ARBA00023002"/>
    </source>
</evidence>
<protein>
    <submittedName>
        <fullName evidence="7">Bifunctional glyoxylate/hydroxypyruvate reductase B</fullName>
        <ecNumber evidence="7">1.1.1.81</ecNumber>
    </submittedName>
</protein>
<evidence type="ECO:0000256" key="4">
    <source>
        <dbReference type="RuleBase" id="RU003719"/>
    </source>
</evidence>
<accession>A0A084IPQ4</accession>
<dbReference type="EMBL" id="APNK01000003">
    <property type="protein sequence ID" value="KEZ78688.1"/>
    <property type="molecule type" value="Genomic_DNA"/>
</dbReference>
<dbReference type="eggNOG" id="COG1052">
    <property type="taxonomic scope" value="Bacteria"/>
</dbReference>
<dbReference type="InterPro" id="IPR006140">
    <property type="entry name" value="D-isomer_DH_NAD-bd"/>
</dbReference>
<dbReference type="SUPFAM" id="SSF52283">
    <property type="entry name" value="Formate/glycerate dehydrogenase catalytic domain-like"/>
    <property type="match status" value="1"/>
</dbReference>
<dbReference type="InterPro" id="IPR036291">
    <property type="entry name" value="NAD(P)-bd_dom_sf"/>
</dbReference>
<evidence type="ECO:0000313" key="8">
    <source>
        <dbReference type="Proteomes" id="UP000028302"/>
    </source>
</evidence>
<evidence type="ECO:0000259" key="5">
    <source>
        <dbReference type="Pfam" id="PF00389"/>
    </source>
</evidence>
<dbReference type="GO" id="GO:0051287">
    <property type="term" value="F:NAD binding"/>
    <property type="evidence" value="ECO:0007669"/>
    <property type="project" value="InterPro"/>
</dbReference>
<dbReference type="SUPFAM" id="SSF51735">
    <property type="entry name" value="NAD(P)-binding Rossmann-fold domains"/>
    <property type="match status" value="1"/>
</dbReference>
<comment type="similarity">
    <text evidence="1 4">Belongs to the D-isomer specific 2-hydroxyacid dehydrogenase family.</text>
</comment>
<evidence type="ECO:0000259" key="6">
    <source>
        <dbReference type="Pfam" id="PF02826"/>
    </source>
</evidence>
<dbReference type="Pfam" id="PF00389">
    <property type="entry name" value="2-Hacid_dh"/>
    <property type="match status" value="1"/>
</dbReference>
<dbReference type="FunFam" id="3.40.50.720:FF:000462">
    <property type="entry name" value="Glyoxylate reductase (NADP+)"/>
    <property type="match status" value="1"/>
</dbReference>
<keyword evidence="3" id="KW-0520">NAD</keyword>
<sequence>MSSTVLVFSDSLPDDQKARLAERYTLADFSAYDAPSTAPGFDDALARARGAIGVSMRWPAETIERAPHLRVLSSVSVGVDAYDVAALSQRGIALGHTPDVLTDTTADTAMTLLLATARRVVELAEWVRAGQWTAPVGRDQFGVNVHHKRLGIVGMGRIGQAIARRAAFGFGMEVVYHNRSRKPEAEDEIGLRYVEFDELLADADFVCVVVPGTDDTHHMFDEAAFERMAPHAIFINIARGSVVDENALVAALDAGGIRAAGLDVFQGEPIGADHPLVGRNDVVALPHIGSATFETRYDMARLAVDNLIAGLEGEPMPACYNAADLEL</sequence>
<dbReference type="AlphaFoldDB" id="A0A084IPQ4"/>
<gene>
    <name evidence="7" type="ORF">C41B8_03696</name>
</gene>
<dbReference type="STRING" id="1304275.C41B8_03696"/>
<dbReference type="Gene3D" id="3.40.50.720">
    <property type="entry name" value="NAD(P)-binding Rossmann-like Domain"/>
    <property type="match status" value="2"/>
</dbReference>
<dbReference type="RefSeq" id="WP_051882965.1">
    <property type="nucleotide sequence ID" value="NZ_APNK01000003.1"/>
</dbReference>
<dbReference type="PATRIC" id="fig|1304275.5.peg.752"/>
<dbReference type="InterPro" id="IPR029752">
    <property type="entry name" value="D-isomer_DH_CS1"/>
</dbReference>
<dbReference type="Pfam" id="PF02826">
    <property type="entry name" value="2-Hacid_dh_C"/>
    <property type="match status" value="1"/>
</dbReference>
<organism evidence="7 8">
    <name type="scientific">Salinisphaera hydrothermalis (strain C41B8)</name>
    <dbReference type="NCBI Taxonomy" id="1304275"/>
    <lineage>
        <taxon>Bacteria</taxon>
        <taxon>Pseudomonadati</taxon>
        <taxon>Pseudomonadota</taxon>
        <taxon>Gammaproteobacteria</taxon>
        <taxon>Salinisphaerales</taxon>
        <taxon>Salinisphaeraceae</taxon>
        <taxon>Salinisphaera</taxon>
    </lineage>
</organism>
<keyword evidence="8" id="KW-1185">Reference proteome</keyword>
<dbReference type="PROSITE" id="PS00065">
    <property type="entry name" value="D_2_HYDROXYACID_DH_1"/>
    <property type="match status" value="1"/>
</dbReference>
<dbReference type="GO" id="GO:0016618">
    <property type="term" value="F:hydroxypyruvate reductase [NAD(P)H] activity"/>
    <property type="evidence" value="ECO:0007669"/>
    <property type="project" value="UniProtKB-EC"/>
</dbReference>
<reference evidence="7 8" key="1">
    <citation type="submission" date="2013-03" db="EMBL/GenBank/DDBJ databases">
        <title>Salinisphaera hydrothermalis C41B8 Genome Sequencing.</title>
        <authorList>
            <person name="Li C."/>
            <person name="Lai Q."/>
            <person name="Shao Z."/>
        </authorList>
    </citation>
    <scope>NUCLEOTIDE SEQUENCE [LARGE SCALE GENOMIC DNA]</scope>
    <source>
        <strain evidence="7 8">C41B8</strain>
    </source>
</reference>
<dbReference type="CDD" id="cd05301">
    <property type="entry name" value="GDH"/>
    <property type="match status" value="1"/>
</dbReference>
<keyword evidence="2 4" id="KW-0560">Oxidoreductase</keyword>
<feature type="domain" description="D-isomer specific 2-hydroxyacid dehydrogenase NAD-binding" evidence="6">
    <location>
        <begin position="110"/>
        <end position="289"/>
    </location>
</feature>
<dbReference type="EC" id="1.1.1.81" evidence="7"/>